<protein>
    <submittedName>
        <fullName evidence="2">Uncharacterized protein</fullName>
    </submittedName>
</protein>
<reference evidence="2 3" key="1">
    <citation type="journal article" date="2020" name="Genome Biol. Evol.">
        <title>A new high-quality draft genome assembly of the Chinese cordyceps Ophiocordyceps sinensis.</title>
        <authorList>
            <person name="Shu R."/>
            <person name="Zhang J."/>
            <person name="Meng Q."/>
            <person name="Zhang H."/>
            <person name="Zhou G."/>
            <person name="Li M."/>
            <person name="Wu P."/>
            <person name="Zhao Y."/>
            <person name="Chen C."/>
            <person name="Qin Q."/>
        </authorList>
    </citation>
    <scope>NUCLEOTIDE SEQUENCE [LARGE SCALE GENOMIC DNA]</scope>
    <source>
        <strain evidence="2 3">IOZ07</strain>
    </source>
</reference>
<feature type="region of interest" description="Disordered" evidence="1">
    <location>
        <begin position="173"/>
        <end position="193"/>
    </location>
</feature>
<comment type="caution">
    <text evidence="2">The sequence shown here is derived from an EMBL/GenBank/DDBJ whole genome shotgun (WGS) entry which is preliminary data.</text>
</comment>
<gene>
    <name evidence="2" type="ORF">G6O67_002443</name>
</gene>
<evidence type="ECO:0000313" key="2">
    <source>
        <dbReference type="EMBL" id="KAF4510566.1"/>
    </source>
</evidence>
<organism evidence="2 3">
    <name type="scientific">Ophiocordyceps sinensis</name>
    <dbReference type="NCBI Taxonomy" id="72228"/>
    <lineage>
        <taxon>Eukaryota</taxon>
        <taxon>Fungi</taxon>
        <taxon>Dikarya</taxon>
        <taxon>Ascomycota</taxon>
        <taxon>Pezizomycotina</taxon>
        <taxon>Sordariomycetes</taxon>
        <taxon>Hypocreomycetidae</taxon>
        <taxon>Hypocreales</taxon>
        <taxon>Ophiocordycipitaceae</taxon>
        <taxon>Ophiocordyceps</taxon>
    </lineage>
</organism>
<dbReference type="Proteomes" id="UP000557566">
    <property type="component" value="Unassembled WGS sequence"/>
</dbReference>
<evidence type="ECO:0000256" key="1">
    <source>
        <dbReference type="SAM" id="MobiDB-lite"/>
    </source>
</evidence>
<dbReference type="EMBL" id="JAAVMX010000003">
    <property type="protein sequence ID" value="KAF4510566.1"/>
    <property type="molecule type" value="Genomic_DNA"/>
</dbReference>
<dbReference type="AlphaFoldDB" id="A0A8H4PU84"/>
<name>A0A8H4PU84_9HYPO</name>
<keyword evidence="3" id="KW-1185">Reference proteome</keyword>
<accession>A0A8H4PU84</accession>
<evidence type="ECO:0000313" key="3">
    <source>
        <dbReference type="Proteomes" id="UP000557566"/>
    </source>
</evidence>
<dbReference type="OrthoDB" id="5169850at2759"/>
<sequence>MALGAPVPNTHGIVLPDRYQIRQITPDVADWVLAFNWYTQICGSDVLGAVHSGELGRHTLTVYRQLRESNRHKDMPPSNGLSYMLIDKEYVFKRPESEATGGALYWDGIRVDDAALADDDFSRQKLREGMDFPIVSVSQWYDAGAAGDAAIWALRRRAAPMYCLTSDMLDDRDTSFPQDARTPTGPGQVLEDKGTSTLEGHGGQGLMKGLAHFVMKEMKARGFRGFSITCMAPQVHHVFTHPPEPFKGVTVVEMTLRDHEIKDEKGQLYRPLAKSKVDRGWKVWTELG</sequence>
<proteinExistence type="predicted"/>